<evidence type="ECO:0000256" key="1">
    <source>
        <dbReference type="ARBA" id="ARBA00006287"/>
    </source>
</evidence>
<dbReference type="PROSITE" id="PS01335">
    <property type="entry name" value="METHYLGLYOXAL_SYNTH"/>
    <property type="match status" value="1"/>
</dbReference>
<dbReference type="InterPro" id="IPR011607">
    <property type="entry name" value="MGS-like_dom"/>
</dbReference>
<feature type="binding site" evidence="2">
    <location>
        <position position="27"/>
    </location>
    <ligand>
        <name>substrate</name>
    </ligand>
</feature>
<dbReference type="SMART" id="SM00851">
    <property type="entry name" value="MGS"/>
    <property type="match status" value="1"/>
</dbReference>
<dbReference type="GO" id="GO:0008929">
    <property type="term" value="F:methylglyoxal synthase activity"/>
    <property type="evidence" value="ECO:0007669"/>
    <property type="project" value="UniProtKB-UniRule"/>
</dbReference>
<keyword evidence="6" id="KW-1185">Reference proteome</keyword>
<dbReference type="InterPro" id="IPR004363">
    <property type="entry name" value="Methylgl_synth"/>
</dbReference>
<reference evidence="5" key="2">
    <citation type="submission" date="2023-01" db="EMBL/GenBank/DDBJ databases">
        <title>Draft genome sequence of Agaribacter marinus strain NBRC 110023.</title>
        <authorList>
            <person name="Sun Q."/>
            <person name="Mori K."/>
        </authorList>
    </citation>
    <scope>NUCLEOTIDE SEQUENCE</scope>
    <source>
        <strain evidence="5">NBRC 110023</strain>
    </source>
</reference>
<dbReference type="GO" id="GO:0005829">
    <property type="term" value="C:cytosol"/>
    <property type="evidence" value="ECO:0007669"/>
    <property type="project" value="TreeGrafter"/>
</dbReference>
<dbReference type="InterPro" id="IPR018148">
    <property type="entry name" value="Methylglyoxal_synth_AS"/>
</dbReference>
<dbReference type="SUPFAM" id="SSF52335">
    <property type="entry name" value="Methylglyoxal synthase-like"/>
    <property type="match status" value="1"/>
</dbReference>
<dbReference type="NCBIfam" id="TIGR00160">
    <property type="entry name" value="MGSA"/>
    <property type="match status" value="1"/>
</dbReference>
<evidence type="ECO:0000313" key="6">
    <source>
        <dbReference type="Proteomes" id="UP001156601"/>
    </source>
</evidence>
<evidence type="ECO:0000259" key="4">
    <source>
        <dbReference type="PROSITE" id="PS51855"/>
    </source>
</evidence>
<dbReference type="EC" id="4.2.3.3" evidence="2"/>
<feature type="active site" description="Proton donor/acceptor" evidence="2 3">
    <location>
        <position position="75"/>
    </location>
</feature>
<evidence type="ECO:0000256" key="2">
    <source>
        <dbReference type="HAMAP-Rule" id="MF_00549"/>
    </source>
</evidence>
<dbReference type="PIRSF" id="PIRSF006614">
    <property type="entry name" value="Methylglyox_syn"/>
    <property type="match status" value="1"/>
</dbReference>
<comment type="similarity">
    <text evidence="1 2">Belongs to the methylglyoxal synthase family.</text>
</comment>
<dbReference type="AlphaFoldDB" id="A0AA37WKJ7"/>
<dbReference type="Pfam" id="PF02142">
    <property type="entry name" value="MGS"/>
    <property type="match status" value="1"/>
</dbReference>
<evidence type="ECO:0000313" key="5">
    <source>
        <dbReference type="EMBL" id="GLR71674.1"/>
    </source>
</evidence>
<feature type="binding site" evidence="2">
    <location>
        <begin position="69"/>
        <end position="70"/>
    </location>
    <ligand>
        <name>substrate</name>
    </ligand>
</feature>
<feature type="domain" description="MGS-like" evidence="4">
    <location>
        <begin position="9"/>
        <end position="155"/>
    </location>
</feature>
<protein>
    <recommendedName>
        <fullName evidence="2">Methylglyoxal synthase</fullName>
        <shortName evidence="2">MGS</shortName>
        <ecNumber evidence="2">4.2.3.3</ecNumber>
    </recommendedName>
</protein>
<dbReference type="Proteomes" id="UP001156601">
    <property type="component" value="Unassembled WGS sequence"/>
</dbReference>
<dbReference type="EMBL" id="BSOT01000006">
    <property type="protein sequence ID" value="GLR71674.1"/>
    <property type="molecule type" value="Genomic_DNA"/>
</dbReference>
<dbReference type="NCBIfam" id="NF003559">
    <property type="entry name" value="PRK05234.1"/>
    <property type="match status" value="1"/>
</dbReference>
<feature type="binding site" evidence="2">
    <location>
        <position position="102"/>
    </location>
    <ligand>
        <name>substrate</name>
    </ligand>
</feature>
<keyword evidence="2" id="KW-0456">Lyase</keyword>
<comment type="caution">
    <text evidence="5">The sequence shown here is derived from an EMBL/GenBank/DDBJ whole genome shotgun (WGS) entry which is preliminary data.</text>
</comment>
<gene>
    <name evidence="2 5" type="primary">mgsA</name>
    <name evidence="5" type="ORF">GCM10007852_25820</name>
</gene>
<dbReference type="PROSITE" id="PS51855">
    <property type="entry name" value="MGS"/>
    <property type="match status" value="1"/>
</dbReference>
<name>A0AA37WKJ7_9ALTE</name>
<dbReference type="Gene3D" id="3.40.50.1380">
    <property type="entry name" value="Methylglyoxal synthase-like domain"/>
    <property type="match status" value="1"/>
</dbReference>
<comment type="catalytic activity">
    <reaction evidence="2">
        <text>dihydroxyacetone phosphate = methylglyoxal + phosphate</text>
        <dbReference type="Rhea" id="RHEA:17937"/>
        <dbReference type="ChEBI" id="CHEBI:17158"/>
        <dbReference type="ChEBI" id="CHEBI:43474"/>
        <dbReference type="ChEBI" id="CHEBI:57642"/>
        <dbReference type="EC" id="4.2.3.3"/>
    </reaction>
</comment>
<dbReference type="PANTHER" id="PTHR30492">
    <property type="entry name" value="METHYLGLYOXAL SYNTHASE"/>
    <property type="match status" value="1"/>
</dbReference>
<feature type="binding site" evidence="2">
    <location>
        <begin position="49"/>
        <end position="52"/>
    </location>
    <ligand>
        <name>substrate</name>
    </ligand>
</feature>
<sequence>MTNFMEYTQALAPKTKRIALVAHDHMKDTLTQWCLKHKANLAKQTLCATGTTGQRIKKATGLEVAPLLSGPMGGDQQIGAKIAEQTLDILIFFWDPLASMPHDPDVKALLRIAAVWNIAVACNPTSADYLITSSLVNTSYDYRVPDYSAYAAGRE</sequence>
<dbReference type="GO" id="GO:0019242">
    <property type="term" value="P:methylglyoxal biosynthetic process"/>
    <property type="evidence" value="ECO:0007669"/>
    <property type="project" value="UniProtKB-UniRule"/>
</dbReference>
<dbReference type="HAMAP" id="MF_00549">
    <property type="entry name" value="Methylglyoxal_synth"/>
    <property type="match status" value="1"/>
</dbReference>
<comment type="function">
    <text evidence="2">Catalyzes the formation of methylglyoxal from dihydroxyacetone phosphate.</text>
</comment>
<evidence type="ECO:0000256" key="3">
    <source>
        <dbReference type="PIRSR" id="PIRSR006614-1"/>
    </source>
</evidence>
<feature type="binding site" evidence="2">
    <location>
        <position position="23"/>
    </location>
    <ligand>
        <name>substrate</name>
    </ligand>
</feature>
<reference evidence="5" key="1">
    <citation type="journal article" date="2014" name="Int. J. Syst. Evol. Microbiol.">
        <title>Complete genome sequence of Corynebacterium casei LMG S-19264T (=DSM 44701T), isolated from a smear-ripened cheese.</title>
        <authorList>
            <consortium name="US DOE Joint Genome Institute (JGI-PGF)"/>
            <person name="Walter F."/>
            <person name="Albersmeier A."/>
            <person name="Kalinowski J."/>
            <person name="Ruckert C."/>
        </authorList>
    </citation>
    <scope>NUCLEOTIDE SEQUENCE</scope>
    <source>
        <strain evidence="5">NBRC 110023</strain>
    </source>
</reference>
<dbReference type="PANTHER" id="PTHR30492:SF0">
    <property type="entry name" value="METHYLGLYOXAL SYNTHASE"/>
    <property type="match status" value="1"/>
</dbReference>
<accession>A0AA37WKJ7</accession>
<dbReference type="InterPro" id="IPR036914">
    <property type="entry name" value="MGS-like_dom_sf"/>
</dbReference>
<dbReference type="CDD" id="cd01422">
    <property type="entry name" value="MGS"/>
    <property type="match status" value="1"/>
</dbReference>
<organism evidence="5 6">
    <name type="scientific">Agaribacter marinus</name>
    <dbReference type="NCBI Taxonomy" id="1431249"/>
    <lineage>
        <taxon>Bacteria</taxon>
        <taxon>Pseudomonadati</taxon>
        <taxon>Pseudomonadota</taxon>
        <taxon>Gammaproteobacteria</taxon>
        <taxon>Alteromonadales</taxon>
        <taxon>Alteromonadaceae</taxon>
        <taxon>Agaribacter</taxon>
    </lineage>
</organism>
<proteinExistence type="inferred from homology"/>